<reference evidence="5 6" key="1">
    <citation type="submission" date="2021-03" db="EMBL/GenBank/DDBJ databases">
        <title>Genomic Encyclopedia of Type Strains, Phase IV (KMG-IV): sequencing the most valuable type-strain genomes for metagenomic binning, comparative biology and taxonomic classification.</title>
        <authorList>
            <person name="Goeker M."/>
        </authorList>
    </citation>
    <scope>NUCLEOTIDE SEQUENCE [LARGE SCALE GENOMIC DNA]</scope>
    <source>
        <strain evidence="5 6">DSM 27512</strain>
    </source>
</reference>
<feature type="domain" description="RND related beta-barrel" evidence="2">
    <location>
        <begin position="271"/>
        <end position="341"/>
    </location>
</feature>
<keyword evidence="1" id="KW-1133">Transmembrane helix</keyword>
<dbReference type="EMBL" id="JAGGLI010000003">
    <property type="protein sequence ID" value="MBP2026656.1"/>
    <property type="molecule type" value="Genomic_DNA"/>
</dbReference>
<proteinExistence type="predicted"/>
<feature type="domain" description="RND related barrel-sandwich hybrid" evidence="4">
    <location>
        <begin position="68"/>
        <end position="267"/>
    </location>
</feature>
<evidence type="ECO:0000259" key="3">
    <source>
        <dbReference type="Pfam" id="PF26012"/>
    </source>
</evidence>
<dbReference type="Pfam" id="PF26018">
    <property type="entry name" value="BSH_RND_rel"/>
    <property type="match status" value="1"/>
</dbReference>
<keyword evidence="6" id="KW-1185">Reference proteome</keyword>
<evidence type="ECO:0000313" key="6">
    <source>
        <dbReference type="Proteomes" id="UP001314903"/>
    </source>
</evidence>
<evidence type="ECO:0008006" key="7">
    <source>
        <dbReference type="Google" id="ProtNLM"/>
    </source>
</evidence>
<dbReference type="Proteomes" id="UP001314903">
    <property type="component" value="Unassembled WGS sequence"/>
</dbReference>
<accession>A0ABS4KHQ5</accession>
<evidence type="ECO:0000259" key="4">
    <source>
        <dbReference type="Pfam" id="PF26018"/>
    </source>
</evidence>
<feature type="transmembrane region" description="Helical" evidence="1">
    <location>
        <begin position="18"/>
        <end position="36"/>
    </location>
</feature>
<organism evidence="5 6">
    <name type="scientific">Acetoanaerobium pronyense</name>
    <dbReference type="NCBI Taxonomy" id="1482736"/>
    <lineage>
        <taxon>Bacteria</taxon>
        <taxon>Bacillati</taxon>
        <taxon>Bacillota</taxon>
        <taxon>Clostridia</taxon>
        <taxon>Peptostreptococcales</taxon>
        <taxon>Filifactoraceae</taxon>
        <taxon>Acetoanaerobium</taxon>
    </lineage>
</organism>
<keyword evidence="1" id="KW-0812">Transmembrane</keyword>
<gene>
    <name evidence="5" type="ORF">J2Z35_000445</name>
</gene>
<comment type="caution">
    <text evidence="5">The sequence shown here is derived from an EMBL/GenBank/DDBJ whole genome shotgun (WGS) entry which is preliminary data.</text>
</comment>
<dbReference type="InterPro" id="IPR058729">
    <property type="entry name" value="Beta-barrel_RND-rel"/>
</dbReference>
<feature type="domain" description="RND related alpha-helical hairpin" evidence="3">
    <location>
        <begin position="108"/>
        <end position="204"/>
    </location>
</feature>
<sequence>MSEKIRNPKKKKTVKRKYIPFFIVLGILLYIVFHMYNTINAYTIKTHVLDMGQISNFVEKEGLIIRNEYQVFSPSDGYISDSLSEGERVKKSGIIAKLQNEQLKGDEQFKLQIINRRINELKNNTTPKDPEKEIAELDAKIDFIYVDIQNRIVNNDLTYVSDLKENLISLMERRRLLSGASDVGQMSLEQLEAEKLNLENKINSDKYYIRADNPGVVSFYSDGEYEKFSIANMANISVTDITSFKDNNLISINDGVNKGDIFATVVNNHKWYIACEVDENDIRNIERGRPITIHIGDEMILGSLYDFHKGEDEKFLGIFEVENENFDFTKQRKHKFNLEYNSVSGIIVPKKSVVENEGVLGVFTINEVGTAHFKELKDIKGEDENNYIISFDPDSSTSQENINLYDEVIIAPRNIKSGQRVR</sequence>
<name>A0ABS4KHQ5_9FIRM</name>
<evidence type="ECO:0000256" key="1">
    <source>
        <dbReference type="SAM" id="Phobius"/>
    </source>
</evidence>
<protein>
    <recommendedName>
        <fullName evidence="7">Membrane fusion protein</fullName>
    </recommendedName>
</protein>
<dbReference type="Pfam" id="PF26012">
    <property type="entry name" value="HH_RND_rel"/>
    <property type="match status" value="1"/>
</dbReference>
<evidence type="ECO:0000313" key="5">
    <source>
        <dbReference type="EMBL" id="MBP2026656.1"/>
    </source>
</evidence>
<dbReference type="InterPro" id="IPR058728">
    <property type="entry name" value="HH_RND-rel"/>
</dbReference>
<keyword evidence="1" id="KW-0472">Membrane</keyword>
<dbReference type="RefSeq" id="WP_209658920.1">
    <property type="nucleotide sequence ID" value="NZ_JAGGLI010000003.1"/>
</dbReference>
<dbReference type="InterPro" id="IPR058709">
    <property type="entry name" value="BSH_RND-rel"/>
</dbReference>
<evidence type="ECO:0000259" key="2">
    <source>
        <dbReference type="Pfam" id="PF26011"/>
    </source>
</evidence>
<dbReference type="Pfam" id="PF26011">
    <property type="entry name" value="Beta-barrel_RND_rel"/>
    <property type="match status" value="1"/>
</dbReference>